<evidence type="ECO:0000256" key="1">
    <source>
        <dbReference type="SAM" id="MobiDB-lite"/>
    </source>
</evidence>
<keyword evidence="4" id="KW-1185">Reference proteome</keyword>
<feature type="compositionally biased region" description="Low complexity" evidence="1">
    <location>
        <begin position="196"/>
        <end position="218"/>
    </location>
</feature>
<evidence type="ECO:0000256" key="2">
    <source>
        <dbReference type="SAM" id="Phobius"/>
    </source>
</evidence>
<reference evidence="3 4" key="1">
    <citation type="submission" date="2019-03" db="EMBL/GenBank/DDBJ databases">
        <title>Genomic Encyclopedia of Type Strains, Phase IV (KMG-IV): sequencing the most valuable type-strain genomes for metagenomic binning, comparative biology and taxonomic classification.</title>
        <authorList>
            <person name="Goeker M."/>
        </authorList>
    </citation>
    <scope>NUCLEOTIDE SEQUENCE [LARGE SCALE GENOMIC DNA]</scope>
    <source>
        <strain evidence="3 4">DSM 101688</strain>
    </source>
</reference>
<feature type="transmembrane region" description="Helical" evidence="2">
    <location>
        <begin position="148"/>
        <end position="170"/>
    </location>
</feature>
<feature type="compositionally biased region" description="Polar residues" evidence="1">
    <location>
        <begin position="219"/>
        <end position="240"/>
    </location>
</feature>
<dbReference type="RefSeq" id="WP_132937982.1">
    <property type="nucleotide sequence ID" value="NZ_SLZW01000002.1"/>
</dbReference>
<feature type="region of interest" description="Disordered" evidence="1">
    <location>
        <begin position="386"/>
        <end position="413"/>
    </location>
</feature>
<feature type="compositionally biased region" description="Polar residues" evidence="1">
    <location>
        <begin position="178"/>
        <end position="188"/>
    </location>
</feature>
<keyword evidence="2" id="KW-0812">Transmembrane</keyword>
<protein>
    <submittedName>
        <fullName evidence="3">Uncharacterized protein</fullName>
    </submittedName>
</protein>
<dbReference type="OrthoDB" id="9994531at2"/>
<feature type="compositionally biased region" description="Pro residues" evidence="1">
    <location>
        <begin position="388"/>
        <end position="401"/>
    </location>
</feature>
<dbReference type="EMBL" id="SLZW01000002">
    <property type="protein sequence ID" value="TCS64007.1"/>
    <property type="molecule type" value="Genomic_DNA"/>
</dbReference>
<dbReference type="AlphaFoldDB" id="A0A4R3JE19"/>
<organism evidence="3 4">
    <name type="scientific">Varunaivibrio sulfuroxidans</name>
    <dbReference type="NCBI Taxonomy" id="1773489"/>
    <lineage>
        <taxon>Bacteria</taxon>
        <taxon>Pseudomonadati</taxon>
        <taxon>Pseudomonadota</taxon>
        <taxon>Alphaproteobacteria</taxon>
        <taxon>Rhodospirillales</taxon>
        <taxon>Magnetovibrionaceae</taxon>
        <taxon>Varunaivibrio</taxon>
    </lineage>
</organism>
<gene>
    <name evidence="3" type="ORF">EDD55_10244</name>
</gene>
<sequence>MSEHSKPAWPKTPDGTTDWDVVFEDPKTGLIPIISEAQSRQALRQCTCVVIQQLFTRKDDADDVAKFTAQLDDILAGVNDAEELNATIASVMALLRRIKEERLEKARLYVAQKNARQRAQERRAQKEYKAQRTATLMSFLLRISQPKIAIGLFAILIALAGGIYFAVGLFETPPTPDQSPVASGSAATSADDRRQAAGQDGGQTATGAAKTPPTDGTANDGTAQASGQNGPGATQTQPATPGQAATDAPLANVPPAPGGAKALPAKPTLPRIIVLRPFSWPPFDAAAVRQTTTYYAALIYPIKNSTATSAICRRYPQVVDAVYLAFNALATGEDKIDGAALAKISAMATTTINTEVGAPYVAKTELIRYGDPQFRTSNRHKCRLIRRPIPPVPKPPVPATPPAKTDAATPPKG</sequence>
<keyword evidence="2" id="KW-0472">Membrane</keyword>
<accession>A0A4R3JE19</accession>
<feature type="region of interest" description="Disordered" evidence="1">
    <location>
        <begin position="175"/>
        <end position="264"/>
    </location>
</feature>
<proteinExistence type="predicted"/>
<evidence type="ECO:0000313" key="4">
    <source>
        <dbReference type="Proteomes" id="UP000295304"/>
    </source>
</evidence>
<comment type="caution">
    <text evidence="3">The sequence shown here is derived from an EMBL/GenBank/DDBJ whole genome shotgun (WGS) entry which is preliminary data.</text>
</comment>
<keyword evidence="2" id="KW-1133">Transmembrane helix</keyword>
<dbReference type="Proteomes" id="UP000295304">
    <property type="component" value="Unassembled WGS sequence"/>
</dbReference>
<evidence type="ECO:0000313" key="3">
    <source>
        <dbReference type="EMBL" id="TCS64007.1"/>
    </source>
</evidence>
<name>A0A4R3JE19_9PROT</name>
<feature type="compositionally biased region" description="Low complexity" evidence="1">
    <location>
        <begin position="402"/>
        <end position="413"/>
    </location>
</feature>